<evidence type="ECO:0000313" key="2">
    <source>
        <dbReference type="EMBL" id="MBH0113593.1"/>
    </source>
</evidence>
<dbReference type="GO" id="GO:0000155">
    <property type="term" value="F:phosphorelay sensor kinase activity"/>
    <property type="evidence" value="ECO:0007669"/>
    <property type="project" value="InterPro"/>
</dbReference>
<sequence length="158" mass="16500">MGTGGRGVIPARSPVAHQGTCVAIGSRAILIEGPSGTGKSALALELIDRGARLVGDDSLLLEGRDGALVARPHPQTRGLIEVRNLGLVTLPVCDEARVALLIRLDENAPRFIETAQIAERAGCALPMVRLWPAAAPLALKAELALRKYGLPSGERCTG</sequence>
<dbReference type="InterPro" id="IPR027417">
    <property type="entry name" value="P-loop_NTPase"/>
</dbReference>
<dbReference type="GO" id="GO:0005524">
    <property type="term" value="F:ATP binding"/>
    <property type="evidence" value="ECO:0007669"/>
    <property type="project" value="InterPro"/>
</dbReference>
<dbReference type="InterPro" id="IPR011104">
    <property type="entry name" value="Hpr_kin/Pase_C"/>
</dbReference>
<dbReference type="CDD" id="cd01918">
    <property type="entry name" value="HprK_C"/>
    <property type="match status" value="1"/>
</dbReference>
<accession>A0A931HDU6</accession>
<keyword evidence="2" id="KW-0808">Transferase</keyword>
<comment type="caution">
    <text evidence="2">The sequence shown here is derived from an EMBL/GenBank/DDBJ whole genome shotgun (WGS) entry which is preliminary data.</text>
</comment>
<name>A0A931HDU6_9SPHN</name>
<dbReference type="SUPFAM" id="SSF53795">
    <property type="entry name" value="PEP carboxykinase-like"/>
    <property type="match status" value="1"/>
</dbReference>
<dbReference type="Pfam" id="PF07475">
    <property type="entry name" value="Hpr_kinase_C"/>
    <property type="match status" value="1"/>
</dbReference>
<dbReference type="EMBL" id="JADZGI010000001">
    <property type="protein sequence ID" value="MBH0113593.1"/>
    <property type="molecule type" value="Genomic_DNA"/>
</dbReference>
<dbReference type="Gene3D" id="3.40.50.300">
    <property type="entry name" value="P-loop containing nucleotide triphosphate hydrolases"/>
    <property type="match status" value="1"/>
</dbReference>
<protein>
    <submittedName>
        <fullName evidence="2">HPr kinase/phosphatase C-terminal domain-containing protein</fullName>
    </submittedName>
</protein>
<evidence type="ECO:0000259" key="1">
    <source>
        <dbReference type="Pfam" id="PF07475"/>
    </source>
</evidence>
<proteinExistence type="predicted"/>
<evidence type="ECO:0000313" key="3">
    <source>
        <dbReference type="Proteomes" id="UP000617634"/>
    </source>
</evidence>
<reference evidence="2" key="1">
    <citation type="submission" date="2020-11" db="EMBL/GenBank/DDBJ databases">
        <title>Novosphingobium aureum sp. nov., a marine bacterium isolated from sediment of a salt flat.</title>
        <authorList>
            <person name="Yoo Y."/>
            <person name="Kim J.-J."/>
        </authorList>
    </citation>
    <scope>NUCLEOTIDE SEQUENCE</scope>
    <source>
        <strain evidence="2">YJ-S2-02</strain>
    </source>
</reference>
<dbReference type="Proteomes" id="UP000617634">
    <property type="component" value="Unassembled WGS sequence"/>
</dbReference>
<organism evidence="2 3">
    <name type="scientific">Novosphingobium aureum</name>
    <dbReference type="NCBI Taxonomy" id="2792964"/>
    <lineage>
        <taxon>Bacteria</taxon>
        <taxon>Pseudomonadati</taxon>
        <taxon>Pseudomonadota</taxon>
        <taxon>Alphaproteobacteria</taxon>
        <taxon>Sphingomonadales</taxon>
        <taxon>Sphingomonadaceae</taxon>
        <taxon>Novosphingobium</taxon>
    </lineage>
</organism>
<feature type="domain" description="HPr kinase/phosphorylase C-terminal" evidence="1">
    <location>
        <begin position="16"/>
        <end position="89"/>
    </location>
</feature>
<gene>
    <name evidence="2" type="ORF">I5E68_11590</name>
</gene>
<keyword evidence="2" id="KW-0418">Kinase</keyword>
<dbReference type="AlphaFoldDB" id="A0A931HDU6"/>
<keyword evidence="3" id="KW-1185">Reference proteome</keyword>
<dbReference type="GO" id="GO:0006109">
    <property type="term" value="P:regulation of carbohydrate metabolic process"/>
    <property type="evidence" value="ECO:0007669"/>
    <property type="project" value="InterPro"/>
</dbReference>